<organism evidence="7">
    <name type="scientific">Tetraselmis sp. GSL018</name>
    <dbReference type="NCBI Taxonomy" id="582737"/>
    <lineage>
        <taxon>Eukaryota</taxon>
        <taxon>Viridiplantae</taxon>
        <taxon>Chlorophyta</taxon>
        <taxon>core chlorophytes</taxon>
        <taxon>Chlorodendrophyceae</taxon>
        <taxon>Chlorodendrales</taxon>
        <taxon>Chlorodendraceae</taxon>
        <taxon>Tetraselmis</taxon>
    </lineage>
</organism>
<sequence length="379" mass="41882">MGLVKVLLHGVDLDVVSECFCILRCGSYWVRTKPAVLGSKPSWRNLVFFVPLWSSNEHISLAVLNNATSTRNANMLGKLRFRITSLTPNQQLTADYPLTVDGSTKGSAKMTLEWTYRTVGSLVAGYVKPRFTEELFWLGIHNLCPDLDKEVSAVAMAWLDKQAQPPIPLAISRRALSTRRDNFEFRVTQENWRRISSVASSFQRLASGFERLQRWESPALSILAMAGIVVFVAYPHVVAAVLCAAVALHSLGVGLSQRGAETVVAPAEDSASRPGEPKSADDENALGLRDKYKKMMEFALKIQNILDDIASITERLQALTGWSDPTSSLIFCLPAVYLLGIRVVVCFALCWQLRPPALQDPVTPPPVVFFSQLPTQVHA</sequence>
<dbReference type="PANTHER" id="PTHR31425:SF50">
    <property type="entry name" value="FT-INTERACTING PROTEIN 3-RELATED"/>
    <property type="match status" value="1"/>
</dbReference>
<name>A0A061RQ88_9CHLO</name>
<feature type="non-terminal residue" evidence="7">
    <location>
        <position position="379"/>
    </location>
</feature>
<dbReference type="InterPro" id="IPR035892">
    <property type="entry name" value="C2_domain_sf"/>
</dbReference>
<evidence type="ECO:0000256" key="3">
    <source>
        <dbReference type="ARBA" id="ARBA00023136"/>
    </source>
</evidence>
<dbReference type="InterPro" id="IPR013583">
    <property type="entry name" value="MCTP_C"/>
</dbReference>
<feature type="domain" description="Multiple C2" evidence="6">
    <location>
        <begin position="288"/>
        <end position="376"/>
    </location>
</feature>
<dbReference type="InterPro" id="IPR047259">
    <property type="entry name" value="QUIRKY-like"/>
</dbReference>
<reference evidence="7" key="1">
    <citation type="submission" date="2014-05" db="EMBL/GenBank/DDBJ databases">
        <title>The transcriptome of the halophilic microalga Tetraselmis sp. GSL018 isolated from the Great Salt Lake, Utah.</title>
        <authorList>
            <person name="Jinkerson R.E."/>
            <person name="D'Adamo S."/>
            <person name="Posewitz M.C."/>
        </authorList>
    </citation>
    <scope>NUCLEOTIDE SEQUENCE</scope>
    <source>
        <strain evidence="7">GSL018</strain>
    </source>
</reference>
<dbReference type="SUPFAM" id="SSF49562">
    <property type="entry name" value="C2 domain (Calcium/lipid-binding domain, CaLB)"/>
    <property type="match status" value="1"/>
</dbReference>
<comment type="subcellular location">
    <subcellularLocation>
        <location evidence="1">Membrane</location>
    </subcellularLocation>
</comment>
<keyword evidence="2" id="KW-0677">Repeat</keyword>
<proteinExistence type="predicted"/>
<evidence type="ECO:0000256" key="2">
    <source>
        <dbReference type="ARBA" id="ARBA00022737"/>
    </source>
</evidence>
<evidence type="ECO:0000313" key="7">
    <source>
        <dbReference type="EMBL" id="JAC72701.1"/>
    </source>
</evidence>
<dbReference type="PANTHER" id="PTHR31425">
    <property type="entry name" value="PHOSPHORIBOSYLANTHRANILATE TRANSFERASE ISOFORM 1"/>
    <property type="match status" value="1"/>
</dbReference>
<keyword evidence="3 5" id="KW-0472">Membrane</keyword>
<evidence type="ECO:0000256" key="1">
    <source>
        <dbReference type="ARBA" id="ARBA00004370"/>
    </source>
</evidence>
<evidence type="ECO:0000259" key="6">
    <source>
        <dbReference type="Pfam" id="PF08372"/>
    </source>
</evidence>
<protein>
    <submittedName>
        <fullName evidence="7">Multiple c2 and transmembrane domain-containing protein 1</fullName>
    </submittedName>
</protein>
<keyword evidence="5" id="KW-1133">Transmembrane helix</keyword>
<dbReference type="AlphaFoldDB" id="A0A061RQ88"/>
<feature type="transmembrane region" description="Helical" evidence="5">
    <location>
        <begin position="220"/>
        <end position="248"/>
    </location>
</feature>
<dbReference type="GO" id="GO:0016020">
    <property type="term" value="C:membrane"/>
    <property type="evidence" value="ECO:0007669"/>
    <property type="project" value="UniProtKB-SubCell"/>
</dbReference>
<accession>A0A061RQ88</accession>
<feature type="transmembrane region" description="Helical" evidence="5">
    <location>
        <begin position="328"/>
        <end position="351"/>
    </location>
</feature>
<evidence type="ECO:0000256" key="5">
    <source>
        <dbReference type="SAM" id="Phobius"/>
    </source>
</evidence>
<dbReference type="Gene3D" id="2.60.40.150">
    <property type="entry name" value="C2 domain"/>
    <property type="match status" value="1"/>
</dbReference>
<gene>
    <name evidence="7" type="ORF">TSPGSL018_30683</name>
</gene>
<dbReference type="Pfam" id="PF08372">
    <property type="entry name" value="PRT_C"/>
    <property type="match status" value="1"/>
</dbReference>
<feature type="region of interest" description="Disordered" evidence="4">
    <location>
        <begin position="265"/>
        <end position="284"/>
    </location>
</feature>
<dbReference type="EMBL" id="GBEZ01013267">
    <property type="protein sequence ID" value="JAC72701.1"/>
    <property type="molecule type" value="Transcribed_RNA"/>
</dbReference>
<evidence type="ECO:0000256" key="4">
    <source>
        <dbReference type="SAM" id="MobiDB-lite"/>
    </source>
</evidence>
<keyword evidence="5 7" id="KW-0812">Transmembrane</keyword>